<sequence length="91" mass="10189">MVKFTSPEDRVVRSPGRVTDEVTDRVTYEVTNAEGRILNELKKNTGYSYVMIAGNLGISKKTVAEHIKALKEKGIIERVGNNKTGHWKINS</sequence>
<evidence type="ECO:0000313" key="3">
    <source>
        <dbReference type="Proteomes" id="UP000003527"/>
    </source>
</evidence>
<dbReference type="SUPFAM" id="SSF46785">
    <property type="entry name" value="Winged helix' DNA-binding domain"/>
    <property type="match status" value="1"/>
</dbReference>
<dbReference type="Proteomes" id="UP000003527">
    <property type="component" value="Unassembled WGS sequence"/>
</dbReference>
<dbReference type="GO" id="GO:0043565">
    <property type="term" value="F:sequence-specific DNA binding"/>
    <property type="evidence" value="ECO:0007669"/>
    <property type="project" value="InterPro"/>
</dbReference>
<dbReference type="GO" id="GO:0006355">
    <property type="term" value="P:regulation of DNA-templated transcription"/>
    <property type="evidence" value="ECO:0007669"/>
    <property type="project" value="InterPro"/>
</dbReference>
<name>G9WSC6_9FIRM</name>
<dbReference type="EMBL" id="AFZD01000006">
    <property type="protein sequence ID" value="EHL13513.1"/>
    <property type="molecule type" value="Genomic_DNA"/>
</dbReference>
<dbReference type="InterPro" id="IPR000792">
    <property type="entry name" value="Tscrpt_reg_LuxR_C"/>
</dbReference>
<dbReference type="RefSeq" id="WP_009537660.1">
    <property type="nucleotide sequence ID" value="NZ_JH414506.1"/>
</dbReference>
<dbReference type="PRINTS" id="PR00033">
    <property type="entry name" value="HTHASNC"/>
</dbReference>
<dbReference type="Gene3D" id="1.10.10.10">
    <property type="entry name" value="Winged helix-like DNA-binding domain superfamily/Winged helix DNA-binding domain"/>
    <property type="match status" value="1"/>
</dbReference>
<dbReference type="InterPro" id="IPR036390">
    <property type="entry name" value="WH_DNA-bd_sf"/>
</dbReference>
<dbReference type="InterPro" id="IPR036388">
    <property type="entry name" value="WH-like_DNA-bd_sf"/>
</dbReference>
<reference evidence="2 3" key="1">
    <citation type="submission" date="2011-08" db="EMBL/GenBank/DDBJ databases">
        <title>The Genome Sequence of Oribacterium sp. ACB7.</title>
        <authorList>
            <consortium name="The Broad Institute Genome Sequencing Platform"/>
            <person name="Earl A."/>
            <person name="Ward D."/>
            <person name="Feldgarden M."/>
            <person name="Gevers D."/>
            <person name="Sizova M."/>
            <person name="Hazen A."/>
            <person name="Epstein S."/>
            <person name="Young S.K."/>
            <person name="Zeng Q."/>
            <person name="Gargeya S."/>
            <person name="Fitzgerald M."/>
            <person name="Haas B."/>
            <person name="Abouelleil A."/>
            <person name="Alvarado L."/>
            <person name="Arachchi H.M."/>
            <person name="Berlin A."/>
            <person name="Brown A."/>
            <person name="Chapman S.B."/>
            <person name="Chen Z."/>
            <person name="Dunbar C."/>
            <person name="Freedman E."/>
            <person name="Gearin G."/>
            <person name="Gellesch M."/>
            <person name="Goldberg J."/>
            <person name="Griggs A."/>
            <person name="Gujja S."/>
            <person name="Heiman D."/>
            <person name="Howarth C."/>
            <person name="Larson L."/>
            <person name="Lui A."/>
            <person name="MacDonald P.J.P."/>
            <person name="Montmayeur A."/>
            <person name="Murphy C."/>
            <person name="Neiman D."/>
            <person name="Pearson M."/>
            <person name="Priest M."/>
            <person name="Roberts A."/>
            <person name="Saif S."/>
            <person name="Shea T."/>
            <person name="Shenoy N."/>
            <person name="Sisk P."/>
            <person name="Stolte C."/>
            <person name="Sykes S."/>
            <person name="Wortman J."/>
            <person name="Nusbaum C."/>
            <person name="Birren B."/>
        </authorList>
    </citation>
    <scope>NUCLEOTIDE SEQUENCE [LARGE SCALE GENOMIC DNA]</scope>
    <source>
        <strain evidence="2 3">ACB7</strain>
    </source>
</reference>
<dbReference type="CDD" id="cd00090">
    <property type="entry name" value="HTH_ARSR"/>
    <property type="match status" value="1"/>
</dbReference>
<gene>
    <name evidence="2" type="ORF">HMPREF9624_01992</name>
</gene>
<dbReference type="InterPro" id="IPR011991">
    <property type="entry name" value="ArsR-like_HTH"/>
</dbReference>
<organism evidence="2 3">
    <name type="scientific">Oribacterium asaccharolyticum ACB7</name>
    <dbReference type="NCBI Taxonomy" id="796944"/>
    <lineage>
        <taxon>Bacteria</taxon>
        <taxon>Bacillati</taxon>
        <taxon>Bacillota</taxon>
        <taxon>Clostridia</taxon>
        <taxon>Lachnospirales</taxon>
        <taxon>Lachnospiraceae</taxon>
        <taxon>Oribacterium</taxon>
    </lineage>
</organism>
<dbReference type="HOGENOM" id="CLU_2424075_0_0_9"/>
<keyword evidence="3" id="KW-1185">Reference proteome</keyword>
<evidence type="ECO:0000259" key="1">
    <source>
        <dbReference type="PROSITE" id="PS00622"/>
    </source>
</evidence>
<dbReference type="InterPro" id="IPR000485">
    <property type="entry name" value="AsnC-type_HTH_dom"/>
</dbReference>
<dbReference type="AlphaFoldDB" id="G9WSC6"/>
<accession>G9WSC6</accession>
<evidence type="ECO:0000313" key="2">
    <source>
        <dbReference type="EMBL" id="EHL13513.1"/>
    </source>
</evidence>
<dbReference type="Pfam" id="PF13412">
    <property type="entry name" value="HTH_24"/>
    <property type="match status" value="1"/>
</dbReference>
<proteinExistence type="predicted"/>
<feature type="domain" description="HTH luxR-type" evidence="1">
    <location>
        <begin position="46"/>
        <end position="73"/>
    </location>
</feature>
<protein>
    <recommendedName>
        <fullName evidence="1">HTH luxR-type domain-containing protein</fullName>
    </recommendedName>
</protein>
<comment type="caution">
    <text evidence="2">The sequence shown here is derived from an EMBL/GenBank/DDBJ whole genome shotgun (WGS) entry which is preliminary data.</text>
</comment>
<dbReference type="PROSITE" id="PS00622">
    <property type="entry name" value="HTH_LUXR_1"/>
    <property type="match status" value="1"/>
</dbReference>